<feature type="compositionally biased region" description="Basic and acidic residues" evidence="2">
    <location>
        <begin position="158"/>
        <end position="182"/>
    </location>
</feature>
<gene>
    <name evidence="4" type="ORF">DdX_00816</name>
</gene>
<feature type="region of interest" description="Disordered" evidence="2">
    <location>
        <begin position="1085"/>
        <end position="1166"/>
    </location>
</feature>
<feature type="compositionally biased region" description="Polar residues" evidence="2">
    <location>
        <begin position="237"/>
        <end position="248"/>
    </location>
</feature>
<feature type="region of interest" description="Disordered" evidence="2">
    <location>
        <begin position="1268"/>
        <end position="1289"/>
    </location>
</feature>
<keyword evidence="1" id="KW-0175">Coiled coil</keyword>
<evidence type="ECO:0000256" key="1">
    <source>
        <dbReference type="SAM" id="Coils"/>
    </source>
</evidence>
<dbReference type="InterPro" id="IPR008984">
    <property type="entry name" value="SMAD_FHA_dom_sf"/>
</dbReference>
<evidence type="ECO:0000256" key="2">
    <source>
        <dbReference type="SAM" id="MobiDB-lite"/>
    </source>
</evidence>
<feature type="region of interest" description="Disordered" evidence="2">
    <location>
        <begin position="157"/>
        <end position="182"/>
    </location>
</feature>
<feature type="compositionally biased region" description="Basic and acidic residues" evidence="2">
    <location>
        <begin position="1012"/>
        <end position="1025"/>
    </location>
</feature>
<evidence type="ECO:0000313" key="4">
    <source>
        <dbReference type="EMBL" id="KAI1728621.1"/>
    </source>
</evidence>
<feature type="region of interest" description="Disordered" evidence="2">
    <location>
        <begin position="1213"/>
        <end position="1237"/>
    </location>
</feature>
<dbReference type="Gene3D" id="2.60.200.20">
    <property type="match status" value="1"/>
</dbReference>
<dbReference type="Proteomes" id="UP001201812">
    <property type="component" value="Unassembled WGS sequence"/>
</dbReference>
<feature type="region of interest" description="Disordered" evidence="2">
    <location>
        <begin position="840"/>
        <end position="864"/>
    </location>
</feature>
<feature type="compositionally biased region" description="Basic residues" evidence="2">
    <location>
        <begin position="264"/>
        <end position="273"/>
    </location>
</feature>
<comment type="caution">
    <text evidence="4">The sequence shown here is derived from an EMBL/GenBank/DDBJ whole genome shotgun (WGS) entry which is preliminary data.</text>
</comment>
<feature type="compositionally biased region" description="Polar residues" evidence="2">
    <location>
        <begin position="1213"/>
        <end position="1231"/>
    </location>
</feature>
<feature type="compositionally biased region" description="Basic and acidic residues" evidence="2">
    <location>
        <begin position="1127"/>
        <end position="1141"/>
    </location>
</feature>
<evidence type="ECO:0000259" key="3">
    <source>
        <dbReference type="PROSITE" id="PS50006"/>
    </source>
</evidence>
<feature type="region of interest" description="Disordered" evidence="2">
    <location>
        <begin position="939"/>
        <end position="1025"/>
    </location>
</feature>
<feature type="coiled-coil region" evidence="1">
    <location>
        <begin position="688"/>
        <end position="722"/>
    </location>
</feature>
<feature type="compositionally biased region" description="Basic and acidic residues" evidence="2">
    <location>
        <begin position="1149"/>
        <end position="1166"/>
    </location>
</feature>
<feature type="compositionally biased region" description="Acidic residues" evidence="2">
    <location>
        <begin position="990"/>
        <end position="1011"/>
    </location>
</feature>
<proteinExistence type="predicted"/>
<feature type="compositionally biased region" description="Polar residues" evidence="2">
    <location>
        <begin position="350"/>
        <end position="365"/>
    </location>
</feature>
<dbReference type="CDD" id="cd00060">
    <property type="entry name" value="FHA"/>
    <property type="match status" value="1"/>
</dbReference>
<dbReference type="Pfam" id="PF00498">
    <property type="entry name" value="FHA"/>
    <property type="match status" value="1"/>
</dbReference>
<feature type="compositionally biased region" description="Basic and acidic residues" evidence="2">
    <location>
        <begin position="1085"/>
        <end position="1101"/>
    </location>
</feature>
<sequence length="1307" mass="147917">MRNLFLQNKSIDDWLRLREVSLKLRDWYNVSCGELCIISFRENTMLRRYSPRGIESRTLRMPATLIGSSPACDIVVKSNGVDEKHALIEYHPVTRSYWLRQIGGKAYIHKNSTTTDDEEQREKTPIQPVSSLITTTVIPASIADFNEPHQSAVAYRAENLDKSRQSSNSRTKERPLERDDNLEKRRALAAAVARQELLHYGAMLELHPADTIRFGNGVDATEYVFEMPPIQHRSKNEFSAGSSAQKPLSSSTNSSTYSTAMITKRPKKKRYHTKSSSFDQTDKLEQDVTLPVVGSKVNPRLHSDRFARPPQQQPNRRLCHLRNDAMAAYKALPQLQQRDPLPNSAPIYNRSRSFSVSKPGTSPGQQEGGEGVQSDHDAVGEAGHNPLPPLFQNPFYGENAGLEGGGGNKQYAIGNQLLQRVIRLQSEVQRRDAEISQLRENALAPSLSGDRAKRHLTSYREALSLAQSENERLKALLDMNTEARHERLKAAETKVFLTDLIYNTFFTVCCEELESLNNRVSGASVRDYADVFTETVKALQEPFSFRLMEINSKCSAAFENIRLEQTERDQLYLQFDRFLKEKIYPISKAFDTFLPVLKDAASMARESVRACSVFSQWSREFGDQLQLQPSWELMAFKADDLQTRFREWSMQKHWLPPSLLPLLKILIYEYRNRLEDQRRKEAEHMDSIAKLDVKIAELEELLESKNAKLEVTEKQVQEILESTGSGELVNRLKRTNEDLCEKVYTLDKRIKELSHGYNAAADDCHAIDLSDEVIALAARVRSGFTSDEPISNSVEYNDVNQERSRSIGSDKWPDTPRPLEPPIIASIIVSQKVSEVVCEPEHELTHTTEDKNEENNRQKRDATTIEMNLPVDETTETHLKEPQENDEMSRLATGYSIGKPESIHSKDSIQAKEEFYKELKMEHQYLNFGNSFIAKSSEEECFDKTDEDRSSADSDGNTVEDSELPESRAITDIESARDPPNEDYEKIESEPDDSEGSPMNEADDPEHEEEQIDVKLSDEGDDSEKYSARALEHINRVYEELAMQKGQGQPYSSTPLEEINDASPENQMVSQISLSSTLDTVREVHQVTHSQQENHDSEILSERNPSMSSQYHSSESENGIHLSSASVKKEYDMEKDIKSQEKTSSSIHASEKIEETQNEFQEHQIEDSEDEINHNVVSKMPISEHHKNAIQFWQLASLLARMLSVDIPEYQSPDSLDGNTAASESKRNSPINGDGEIERRKSAVNSIIEKLELVLDRLRSSAGLNNGGGLIDSEDSGHCNSSSTTEGGKLELGYADENADMTKMTTI</sequence>
<feature type="region of interest" description="Disordered" evidence="2">
    <location>
        <begin position="332"/>
        <end position="402"/>
    </location>
</feature>
<dbReference type="EMBL" id="JAKKPZ010000001">
    <property type="protein sequence ID" value="KAI1728621.1"/>
    <property type="molecule type" value="Genomic_DNA"/>
</dbReference>
<organism evidence="4 5">
    <name type="scientific">Ditylenchus destructor</name>
    <dbReference type="NCBI Taxonomy" id="166010"/>
    <lineage>
        <taxon>Eukaryota</taxon>
        <taxon>Metazoa</taxon>
        <taxon>Ecdysozoa</taxon>
        <taxon>Nematoda</taxon>
        <taxon>Chromadorea</taxon>
        <taxon>Rhabditida</taxon>
        <taxon>Tylenchina</taxon>
        <taxon>Tylenchomorpha</taxon>
        <taxon>Sphaerularioidea</taxon>
        <taxon>Anguinidae</taxon>
        <taxon>Anguininae</taxon>
        <taxon>Ditylenchus</taxon>
    </lineage>
</organism>
<feature type="compositionally biased region" description="Basic and acidic residues" evidence="2">
    <location>
        <begin position="840"/>
        <end position="863"/>
    </location>
</feature>
<protein>
    <recommendedName>
        <fullName evidence="3">FHA domain-containing protein</fullName>
    </recommendedName>
</protein>
<reference evidence="4" key="1">
    <citation type="submission" date="2022-01" db="EMBL/GenBank/DDBJ databases">
        <title>Genome Sequence Resource for Two Populations of Ditylenchus destructor, the Migratory Endoparasitic Phytonematode.</title>
        <authorList>
            <person name="Zhang H."/>
            <person name="Lin R."/>
            <person name="Xie B."/>
        </authorList>
    </citation>
    <scope>NUCLEOTIDE SEQUENCE</scope>
    <source>
        <strain evidence="4">BazhouSP</strain>
    </source>
</reference>
<dbReference type="InterPro" id="IPR000253">
    <property type="entry name" value="FHA_dom"/>
</dbReference>
<feature type="region of interest" description="Disordered" evidence="2">
    <location>
        <begin position="236"/>
        <end position="279"/>
    </location>
</feature>
<keyword evidence="5" id="KW-1185">Reference proteome</keyword>
<name>A0AAD4NFQ2_9BILA</name>
<evidence type="ECO:0000313" key="5">
    <source>
        <dbReference type="Proteomes" id="UP001201812"/>
    </source>
</evidence>
<feature type="coiled-coil region" evidence="1">
    <location>
        <begin position="421"/>
        <end position="486"/>
    </location>
</feature>
<feature type="compositionally biased region" description="Basic and acidic residues" evidence="2">
    <location>
        <begin position="965"/>
        <end position="989"/>
    </location>
</feature>
<dbReference type="SUPFAM" id="SSF49879">
    <property type="entry name" value="SMAD/FHA domain"/>
    <property type="match status" value="1"/>
</dbReference>
<dbReference type="PROSITE" id="PS50006">
    <property type="entry name" value="FHA_DOMAIN"/>
    <property type="match status" value="1"/>
</dbReference>
<feature type="domain" description="FHA" evidence="3">
    <location>
        <begin position="64"/>
        <end position="120"/>
    </location>
</feature>
<feature type="compositionally biased region" description="Low complexity" evidence="2">
    <location>
        <begin position="249"/>
        <end position="259"/>
    </location>
</feature>
<feature type="compositionally biased region" description="Basic and acidic residues" evidence="2">
    <location>
        <begin position="939"/>
        <end position="952"/>
    </location>
</feature>
<accession>A0AAD4NFQ2</accession>